<reference evidence="1" key="3">
    <citation type="submission" date="2024-01" db="EMBL/GenBank/DDBJ databases">
        <authorList>
            <person name="Coelho M.A."/>
            <person name="David-Palma M."/>
            <person name="Shea T."/>
            <person name="Sun S."/>
            <person name="Cuomo C.A."/>
            <person name="Heitman J."/>
        </authorList>
    </citation>
    <scope>NUCLEOTIDE SEQUENCE</scope>
    <source>
        <strain evidence="1">CBS 7841</strain>
    </source>
</reference>
<organism evidence="1 2">
    <name type="scientific">Cryptococcus depauperatus CBS 7841</name>
    <dbReference type="NCBI Taxonomy" id="1295531"/>
    <lineage>
        <taxon>Eukaryota</taxon>
        <taxon>Fungi</taxon>
        <taxon>Dikarya</taxon>
        <taxon>Basidiomycota</taxon>
        <taxon>Agaricomycotina</taxon>
        <taxon>Tremellomycetes</taxon>
        <taxon>Tremellales</taxon>
        <taxon>Cryptococcaceae</taxon>
        <taxon>Cryptococcus</taxon>
    </lineage>
</organism>
<dbReference type="EMBL" id="CP143785">
    <property type="protein sequence ID" value="WVN86155.1"/>
    <property type="molecule type" value="Genomic_DNA"/>
</dbReference>
<reference evidence="1" key="1">
    <citation type="submission" date="2016-06" db="EMBL/GenBank/DDBJ databases">
        <authorList>
            <person name="Cuomo C."/>
            <person name="Litvintseva A."/>
            <person name="Heitman J."/>
            <person name="Chen Y."/>
            <person name="Sun S."/>
            <person name="Springer D."/>
            <person name="Dromer F."/>
            <person name="Young S."/>
            <person name="Zeng Q."/>
            <person name="Chapman S."/>
            <person name="Gujja S."/>
            <person name="Saif S."/>
            <person name="Birren B."/>
        </authorList>
    </citation>
    <scope>NUCLEOTIDE SEQUENCE</scope>
    <source>
        <strain evidence="1">CBS 7841</strain>
    </source>
</reference>
<gene>
    <name evidence="1" type="ORF">L203_101316</name>
</gene>
<dbReference type="GeneID" id="91085529"/>
<evidence type="ECO:0000313" key="2">
    <source>
        <dbReference type="Proteomes" id="UP000094043"/>
    </source>
</evidence>
<evidence type="ECO:0000313" key="1">
    <source>
        <dbReference type="EMBL" id="WVN86155.1"/>
    </source>
</evidence>
<accession>A0AAJ8LXS4</accession>
<dbReference type="KEGG" id="cdep:91085529"/>
<dbReference type="AlphaFoldDB" id="A0AAJ8LXS4"/>
<dbReference type="Proteomes" id="UP000094043">
    <property type="component" value="Chromosome 2"/>
</dbReference>
<protein>
    <submittedName>
        <fullName evidence="1">Uncharacterized protein</fullName>
    </submittedName>
</protein>
<name>A0AAJ8LXS4_9TREE</name>
<proteinExistence type="predicted"/>
<dbReference type="RefSeq" id="XP_066066855.1">
    <property type="nucleotide sequence ID" value="XM_066210758.1"/>
</dbReference>
<sequence>MNDYGGKLAQTNLATIRVLAAGLAGFSKPLIITSCVNVVGTAYLTENGADEITSVRGETENVLSEFTL</sequence>
<reference evidence="1" key="2">
    <citation type="journal article" date="2022" name="Elife">
        <title>Obligate sexual reproduction of a homothallic fungus closely related to the Cryptococcus pathogenic species complex.</title>
        <authorList>
            <person name="Passer A.R."/>
            <person name="Clancey S.A."/>
            <person name="Shea T."/>
            <person name="David-Palma M."/>
            <person name="Averette A.F."/>
            <person name="Boekhout T."/>
            <person name="Porcel B.M."/>
            <person name="Nowrousian M."/>
            <person name="Cuomo C.A."/>
            <person name="Sun S."/>
            <person name="Heitman J."/>
            <person name="Coelho M.A."/>
        </authorList>
    </citation>
    <scope>NUCLEOTIDE SEQUENCE</scope>
    <source>
        <strain evidence="1">CBS 7841</strain>
    </source>
</reference>
<keyword evidence="2" id="KW-1185">Reference proteome</keyword>